<sequence length="412" mass="44231">MAVGNATVEYIDGKLCTRTLVEASPEWTEDSMTLNGQAIDLESPSKASDRVRECLRSLRNLLVSASYKKSDISPSWGLRIVSENNFPTAAGLASSAAGYAALADGSDAPWKKASPFTPPSSVFAVGQLYGLPMASLSPITRKGSGSACRSLFGGVVHWARGSDEEAGLDSVARPITGVSAEFLKQLRILICVDTIGATTESIVDVCCLKASEDDVQQSESAICGHINDRSKSVGSTEGMQRSMATSSLLRHRTQALVDEVRDRMVQALRSGDLPLLLRLSMVDSNQMHACLLDSYPPIAYLTDTSFAIIRLVHEYNGRQDPVVGYTFDAGPNAVLITTGDHLALLVRRLSLTFPPLGSEDSLPIRGLPVPELGQDAEQGAFIPPETRPGGIQFLVHTQVDFEGPEITRLQRG</sequence>
<dbReference type="InterPro" id="IPR014721">
    <property type="entry name" value="Ribsml_uS5_D2-typ_fold_subgr"/>
</dbReference>
<evidence type="ECO:0000256" key="6">
    <source>
        <dbReference type="ARBA" id="ARBA00022955"/>
    </source>
</evidence>
<organism evidence="16">
    <name type="scientific">Cyprideis torosa</name>
    <dbReference type="NCBI Taxonomy" id="163714"/>
    <lineage>
        <taxon>Eukaryota</taxon>
        <taxon>Metazoa</taxon>
        <taxon>Ecdysozoa</taxon>
        <taxon>Arthropoda</taxon>
        <taxon>Crustacea</taxon>
        <taxon>Oligostraca</taxon>
        <taxon>Ostracoda</taxon>
        <taxon>Podocopa</taxon>
        <taxon>Podocopida</taxon>
        <taxon>Cytherocopina</taxon>
        <taxon>Cytheroidea</taxon>
        <taxon>Cytherideidae</taxon>
        <taxon>Cyprideis</taxon>
    </lineage>
</organism>
<dbReference type="InterPro" id="IPR053859">
    <property type="entry name" value="MVD-like_N"/>
</dbReference>
<evidence type="ECO:0000256" key="8">
    <source>
        <dbReference type="ARBA" id="ARBA00023098"/>
    </source>
</evidence>
<evidence type="ECO:0000256" key="5">
    <source>
        <dbReference type="ARBA" id="ARBA00022840"/>
    </source>
</evidence>
<dbReference type="GO" id="GO:0016126">
    <property type="term" value="P:sterol biosynthetic process"/>
    <property type="evidence" value="ECO:0007669"/>
    <property type="project" value="UniProtKB-KW"/>
</dbReference>
<evidence type="ECO:0000313" key="16">
    <source>
        <dbReference type="EMBL" id="CAD7227126.1"/>
    </source>
</evidence>
<evidence type="ECO:0000259" key="14">
    <source>
        <dbReference type="Pfam" id="PF18376"/>
    </source>
</evidence>
<dbReference type="SUPFAM" id="SSF54211">
    <property type="entry name" value="Ribosomal protein S5 domain 2-like"/>
    <property type="match status" value="1"/>
</dbReference>
<evidence type="ECO:0000256" key="10">
    <source>
        <dbReference type="ARBA" id="ARBA00023221"/>
    </source>
</evidence>
<keyword evidence="10" id="KW-0753">Steroid metabolism</keyword>
<keyword evidence="4 13" id="KW-0547">Nucleotide-binding</keyword>
<dbReference type="PIRSF" id="PIRSF015950">
    <property type="entry name" value="Mev_P_decrbx"/>
    <property type="match status" value="1"/>
</dbReference>
<name>A0A7R8WDZ6_9CRUS</name>
<comment type="function">
    <text evidence="1">Catalyzes the ATP dependent decarboxylation of (R)-5-diphosphomevalonate to form isopentenyl diphosphate (IPP). Functions in the mevalonate (MVA) pathway leading to isopentenyl diphosphate (IPP), a key precursor for the biosynthesis of isoprenoids and sterol synthesis.</text>
</comment>
<keyword evidence="9" id="KW-1207">Sterol metabolism</keyword>
<gene>
    <name evidence="16" type="ORF">CTOB1V02_LOCUS5035</name>
</gene>
<dbReference type="SUPFAM" id="SSF55060">
    <property type="entry name" value="GHMP Kinase, C-terminal domain"/>
    <property type="match status" value="1"/>
</dbReference>
<keyword evidence="5 13" id="KW-0067">ATP-binding</keyword>
<keyword evidence="6" id="KW-0752">Steroid biosynthesis</keyword>
<reference evidence="16" key="1">
    <citation type="submission" date="2020-11" db="EMBL/GenBank/DDBJ databases">
        <authorList>
            <person name="Tran Van P."/>
        </authorList>
    </citation>
    <scope>NUCLEOTIDE SEQUENCE</scope>
</reference>
<dbReference type="OrthoDB" id="10253702at2759"/>
<dbReference type="Gene3D" id="3.30.230.10">
    <property type="match status" value="1"/>
</dbReference>
<dbReference type="GO" id="GO:0019287">
    <property type="term" value="P:isopentenyl diphosphate biosynthetic process, mevalonate pathway"/>
    <property type="evidence" value="ECO:0007669"/>
    <property type="project" value="TreeGrafter"/>
</dbReference>
<dbReference type="InterPro" id="IPR036554">
    <property type="entry name" value="GHMP_kinase_C_sf"/>
</dbReference>
<dbReference type="EC" id="4.1.1.33" evidence="13"/>
<dbReference type="GO" id="GO:0004163">
    <property type="term" value="F:diphosphomevalonate decarboxylase activity"/>
    <property type="evidence" value="ECO:0007669"/>
    <property type="project" value="UniProtKB-EC"/>
</dbReference>
<evidence type="ECO:0000256" key="12">
    <source>
        <dbReference type="ARBA" id="ARBA00048154"/>
    </source>
</evidence>
<feature type="domain" description="Diphosphomevalonate decarboxylase-like N-terminal" evidence="15">
    <location>
        <begin position="14"/>
        <end position="171"/>
    </location>
</feature>
<keyword evidence="3" id="KW-0444">Lipid biosynthesis</keyword>
<dbReference type="PANTHER" id="PTHR10977">
    <property type="entry name" value="DIPHOSPHOMEVALONATE DECARBOXYLASE"/>
    <property type="match status" value="1"/>
</dbReference>
<dbReference type="InterPro" id="IPR005935">
    <property type="entry name" value="Mev_decarb"/>
</dbReference>
<dbReference type="GO" id="GO:0005829">
    <property type="term" value="C:cytosol"/>
    <property type="evidence" value="ECO:0007669"/>
    <property type="project" value="TreeGrafter"/>
</dbReference>
<dbReference type="Gene3D" id="3.30.70.890">
    <property type="entry name" value="GHMP kinase, C-terminal domain"/>
    <property type="match status" value="1"/>
</dbReference>
<evidence type="ECO:0000256" key="3">
    <source>
        <dbReference type="ARBA" id="ARBA00022516"/>
    </source>
</evidence>
<evidence type="ECO:0000256" key="2">
    <source>
        <dbReference type="ARBA" id="ARBA00019335"/>
    </source>
</evidence>
<dbReference type="PANTHER" id="PTHR10977:SF3">
    <property type="entry name" value="DIPHOSPHOMEVALONATE DECARBOXYLASE"/>
    <property type="match status" value="1"/>
</dbReference>
<evidence type="ECO:0000256" key="4">
    <source>
        <dbReference type="ARBA" id="ARBA00022741"/>
    </source>
</evidence>
<evidence type="ECO:0000256" key="9">
    <source>
        <dbReference type="ARBA" id="ARBA00023166"/>
    </source>
</evidence>
<evidence type="ECO:0000256" key="13">
    <source>
        <dbReference type="PIRNR" id="PIRNR015950"/>
    </source>
</evidence>
<feature type="domain" description="Mvd1 C-terminal" evidence="14">
    <location>
        <begin position="226"/>
        <end position="406"/>
    </location>
</feature>
<dbReference type="Pfam" id="PF18376">
    <property type="entry name" value="MDD_C"/>
    <property type="match status" value="1"/>
</dbReference>
<keyword evidence="7" id="KW-0756">Sterol biosynthesis</keyword>
<protein>
    <recommendedName>
        <fullName evidence="2 13">Diphosphomevalonate decarboxylase</fullName>
        <ecNumber evidence="13">4.1.1.33</ecNumber>
    </recommendedName>
</protein>
<proteinExistence type="inferred from homology"/>
<dbReference type="AlphaFoldDB" id="A0A7R8WDZ6"/>
<evidence type="ECO:0000259" key="15">
    <source>
        <dbReference type="Pfam" id="PF22700"/>
    </source>
</evidence>
<accession>A0A7R8WDZ6</accession>
<dbReference type="InterPro" id="IPR041431">
    <property type="entry name" value="Mvd1_C"/>
</dbReference>
<dbReference type="GO" id="GO:0005524">
    <property type="term" value="F:ATP binding"/>
    <property type="evidence" value="ECO:0007669"/>
    <property type="project" value="UniProtKB-UniRule"/>
</dbReference>
<keyword evidence="8 13" id="KW-0443">Lipid metabolism</keyword>
<comment type="catalytic activity">
    <reaction evidence="12 13">
        <text>(R)-5-diphosphomevalonate + ATP = isopentenyl diphosphate + ADP + phosphate + CO2</text>
        <dbReference type="Rhea" id="RHEA:23732"/>
        <dbReference type="ChEBI" id="CHEBI:16526"/>
        <dbReference type="ChEBI" id="CHEBI:30616"/>
        <dbReference type="ChEBI" id="CHEBI:43474"/>
        <dbReference type="ChEBI" id="CHEBI:57557"/>
        <dbReference type="ChEBI" id="CHEBI:128769"/>
        <dbReference type="ChEBI" id="CHEBI:456216"/>
        <dbReference type="EC" id="4.1.1.33"/>
    </reaction>
</comment>
<evidence type="ECO:0000256" key="1">
    <source>
        <dbReference type="ARBA" id="ARBA00003812"/>
    </source>
</evidence>
<evidence type="ECO:0000256" key="7">
    <source>
        <dbReference type="ARBA" id="ARBA00023011"/>
    </source>
</evidence>
<evidence type="ECO:0000256" key="11">
    <source>
        <dbReference type="ARBA" id="ARBA00023239"/>
    </source>
</evidence>
<dbReference type="InterPro" id="IPR020568">
    <property type="entry name" value="Ribosomal_Su5_D2-typ_SF"/>
</dbReference>
<comment type="similarity">
    <text evidence="13">Belongs to the diphosphomevalonate decarboxylase family.</text>
</comment>
<dbReference type="EMBL" id="OB661041">
    <property type="protein sequence ID" value="CAD7227126.1"/>
    <property type="molecule type" value="Genomic_DNA"/>
</dbReference>
<keyword evidence="11 13" id="KW-0456">Lyase</keyword>
<dbReference type="Pfam" id="PF22700">
    <property type="entry name" value="MVD-like_N"/>
    <property type="match status" value="1"/>
</dbReference>